<dbReference type="EMBL" id="SMRT01000018">
    <property type="protein sequence ID" value="TDF92930.1"/>
    <property type="molecule type" value="Genomic_DNA"/>
</dbReference>
<evidence type="ECO:0000256" key="1">
    <source>
        <dbReference type="ARBA" id="ARBA00023015"/>
    </source>
</evidence>
<accession>A0A4R5KFH1</accession>
<reference evidence="6 7" key="1">
    <citation type="submission" date="2019-03" db="EMBL/GenBank/DDBJ databases">
        <title>This is whole genome sequence of Paenibacillus sp MS74 strain.</title>
        <authorList>
            <person name="Trinh H.N."/>
        </authorList>
    </citation>
    <scope>NUCLEOTIDE SEQUENCE [LARGE SCALE GENOMIC DNA]</scope>
    <source>
        <strain evidence="6 7">MS74</strain>
    </source>
</reference>
<protein>
    <submittedName>
        <fullName evidence="6">AraC family transcriptional regulator</fullName>
    </submittedName>
</protein>
<dbReference type="SMART" id="SM00342">
    <property type="entry name" value="HTH_ARAC"/>
    <property type="match status" value="1"/>
</dbReference>
<dbReference type="RefSeq" id="WP_133234454.1">
    <property type="nucleotide sequence ID" value="NZ_SMRT01000018.1"/>
</dbReference>
<keyword evidence="2" id="KW-0238">DNA-binding</keyword>
<keyword evidence="3" id="KW-0804">Transcription</keyword>
<evidence type="ECO:0000313" key="6">
    <source>
        <dbReference type="EMBL" id="TDF92930.1"/>
    </source>
</evidence>
<gene>
    <name evidence="6" type="ORF">E1757_27955</name>
</gene>
<dbReference type="InterPro" id="IPR018060">
    <property type="entry name" value="HTH_AraC"/>
</dbReference>
<dbReference type="PROSITE" id="PS00041">
    <property type="entry name" value="HTH_ARAC_FAMILY_1"/>
    <property type="match status" value="1"/>
</dbReference>
<keyword evidence="4" id="KW-0812">Transmembrane</keyword>
<keyword evidence="1" id="KW-0805">Transcription regulation</keyword>
<feature type="transmembrane region" description="Helical" evidence="4">
    <location>
        <begin position="12"/>
        <end position="33"/>
    </location>
</feature>
<dbReference type="PANTHER" id="PTHR43280:SF10">
    <property type="entry name" value="REGULATORY PROTEIN POCR"/>
    <property type="match status" value="1"/>
</dbReference>
<keyword evidence="7" id="KW-1185">Reference proteome</keyword>
<evidence type="ECO:0000256" key="2">
    <source>
        <dbReference type="ARBA" id="ARBA00023125"/>
    </source>
</evidence>
<comment type="caution">
    <text evidence="6">The sequence shown here is derived from an EMBL/GenBank/DDBJ whole genome shotgun (WGS) entry which is preliminary data.</text>
</comment>
<dbReference type="GO" id="GO:0043565">
    <property type="term" value="F:sequence-specific DNA binding"/>
    <property type="evidence" value="ECO:0007669"/>
    <property type="project" value="InterPro"/>
</dbReference>
<dbReference type="InterPro" id="IPR018062">
    <property type="entry name" value="HTH_AraC-typ_CS"/>
</dbReference>
<organism evidence="6 7">
    <name type="scientific">Paenibacillus piri</name>
    <dbReference type="NCBI Taxonomy" id="2547395"/>
    <lineage>
        <taxon>Bacteria</taxon>
        <taxon>Bacillati</taxon>
        <taxon>Bacillota</taxon>
        <taxon>Bacilli</taxon>
        <taxon>Bacillales</taxon>
        <taxon>Paenibacillaceae</taxon>
        <taxon>Paenibacillus</taxon>
    </lineage>
</organism>
<dbReference type="InterPro" id="IPR009057">
    <property type="entry name" value="Homeodomain-like_sf"/>
</dbReference>
<keyword evidence="4" id="KW-0472">Membrane</keyword>
<dbReference type="Proteomes" id="UP000295636">
    <property type="component" value="Unassembled WGS sequence"/>
</dbReference>
<dbReference type="Pfam" id="PF12833">
    <property type="entry name" value="HTH_18"/>
    <property type="match status" value="1"/>
</dbReference>
<dbReference type="PANTHER" id="PTHR43280">
    <property type="entry name" value="ARAC-FAMILY TRANSCRIPTIONAL REGULATOR"/>
    <property type="match status" value="1"/>
</dbReference>
<dbReference type="Gene3D" id="1.10.10.60">
    <property type="entry name" value="Homeodomain-like"/>
    <property type="match status" value="2"/>
</dbReference>
<evidence type="ECO:0000259" key="5">
    <source>
        <dbReference type="PROSITE" id="PS01124"/>
    </source>
</evidence>
<feature type="domain" description="HTH araC/xylS-type" evidence="5">
    <location>
        <begin position="654"/>
        <end position="752"/>
    </location>
</feature>
<evidence type="ECO:0000256" key="4">
    <source>
        <dbReference type="SAM" id="Phobius"/>
    </source>
</evidence>
<dbReference type="OrthoDB" id="1975037at2"/>
<proteinExistence type="predicted"/>
<name>A0A4R5KFH1_9BACL</name>
<dbReference type="GO" id="GO:0003700">
    <property type="term" value="F:DNA-binding transcription factor activity"/>
    <property type="evidence" value="ECO:0007669"/>
    <property type="project" value="InterPro"/>
</dbReference>
<dbReference type="AlphaFoldDB" id="A0A4R5KFH1"/>
<dbReference type="SUPFAM" id="SSF46689">
    <property type="entry name" value="Homeodomain-like"/>
    <property type="match status" value="2"/>
</dbReference>
<evidence type="ECO:0000256" key="3">
    <source>
        <dbReference type="ARBA" id="ARBA00023163"/>
    </source>
</evidence>
<sequence length="762" mass="88183">MKWSIPKYRMRLITFCLMIGICPVIFVGLASYLHSSSEIQDKVNQGNKQLLLQTQQRIERVLYTIDNTLSQFIGAYVVNQALHEPLNSEQFEMLNELFRGLYWIQSYELGVKDIHLVSLENRWIIDSRGLQKFGDFSSIMEEYRNFAATTFWVKQNANIGLYQTREGTDGYLLEGQSIHLVKKLPVNALNPSGFILVEIPVKEIARMLNVDSALGSLFILDSQFNPLVIGADKEDPGVLKQFLSVYGADNANHQTNFDYNGRRYSITYEKSNYNNWIYGSVVSIEQLTRDSSQIGWITLVTCLGIIVITVAVSLQLSGRLYKPILHLYHACMGQERLRGKTDEFDAISVRLKRMNTQLENNLPLLQSYFIRKLFMGEVRPEETPQQLMDYQLSGPWDMMCVYALQIDNLDDTRFSEKDKDLLMFAINNIVQELHPPTFRLGCIPMQQTQIFLIGRNNLSEESFKTTMFEIAETLQSHVEQFMKLKLAIGISRPTTSLVEAVEACQEAVEALKYRIRLERETLLYIEDCLPGQCARPTYPSRSANQLLDAIKAGDAAIIDELVHSFVVEVLRVDLSHREYQVMLVRFLTDVITLEREYGEPTGLEFDERGRSVFDQCFELQTAQEIEHWLGQSIIHPLVQHMEKRRLSQYQITAEAMRQIIHDEYDTELTLEICAQRLNYHPNHLKRVFRIVHGMNFSDYVSAHRMNMAKLWLTETEMSIAEIARKLQYNNSQNFIRFFRKTESVTPGEYRKRAFELKEGSSL</sequence>
<dbReference type="PROSITE" id="PS01124">
    <property type="entry name" value="HTH_ARAC_FAMILY_2"/>
    <property type="match status" value="1"/>
</dbReference>
<evidence type="ECO:0000313" key="7">
    <source>
        <dbReference type="Proteomes" id="UP000295636"/>
    </source>
</evidence>
<keyword evidence="4" id="KW-1133">Transmembrane helix</keyword>